<feature type="domain" description="ACT" evidence="1">
    <location>
        <begin position="161"/>
        <end position="235"/>
    </location>
</feature>
<dbReference type="PANTHER" id="PTHR21262:SF31">
    <property type="entry name" value="GTP PYROPHOSPHOKINASE"/>
    <property type="match status" value="1"/>
</dbReference>
<dbReference type="Pfam" id="PF19296">
    <property type="entry name" value="RelA_AH_RIS"/>
    <property type="match status" value="1"/>
</dbReference>
<organism evidence="2 3">
    <name type="scientific">Bacillus canaveralius</name>
    <dbReference type="NCBI Taxonomy" id="1403243"/>
    <lineage>
        <taxon>Bacteria</taxon>
        <taxon>Bacillati</taxon>
        <taxon>Bacillota</taxon>
        <taxon>Bacilli</taxon>
        <taxon>Bacillales</taxon>
        <taxon>Bacillaceae</taxon>
        <taxon>Bacillus</taxon>
    </lineage>
</organism>
<protein>
    <submittedName>
        <fullName evidence="2">(P)ppGpp synthetase</fullName>
    </submittedName>
</protein>
<evidence type="ECO:0000313" key="2">
    <source>
        <dbReference type="EMBL" id="PLR89326.1"/>
    </source>
</evidence>
<dbReference type="InterPro" id="IPR045600">
    <property type="entry name" value="RelA/SpoT_AH_RIS"/>
</dbReference>
<dbReference type="PANTHER" id="PTHR21262">
    <property type="entry name" value="GUANOSINE-3',5'-BIS DIPHOSPHATE 3'-PYROPHOSPHOHYDROLASE"/>
    <property type="match status" value="1"/>
</dbReference>
<feature type="non-terminal residue" evidence="2">
    <location>
        <position position="1"/>
    </location>
</feature>
<proteinExistence type="predicted"/>
<name>A0ABX4SY37_9BACI</name>
<comment type="caution">
    <text evidence="2">The sequence shown here is derived from an EMBL/GenBank/DDBJ whole genome shotgun (WGS) entry which is preliminary data.</text>
</comment>
<dbReference type="Pfam" id="PF13291">
    <property type="entry name" value="ACT_4"/>
    <property type="match status" value="1"/>
</dbReference>
<dbReference type="SUPFAM" id="SSF55021">
    <property type="entry name" value="ACT-like"/>
    <property type="match status" value="1"/>
</dbReference>
<sequence>KCLTQTNMDFDLKEILTADNIKRVVEKFNFMNEEDMYAAVGYNGITALQVANRLTEKSRRQRDREQEANISDAVTELKSFPSVKKRESGVRVSGIDNLLIRLSRCCNPVPGDEIVGFITKGRGVSVHRADCTNINSGDARARLIPVEWETGLNDRKEYNVEIEISGYDRRGLLNEVLQAVNETKTNISAVSGKSDRNKVATIMMSIAIHNVSHLQKVVDRIKQIPDIYSVRRIMN</sequence>
<dbReference type="InterPro" id="IPR045865">
    <property type="entry name" value="ACT-like_dom_sf"/>
</dbReference>
<dbReference type="RefSeq" id="WP_142382837.1">
    <property type="nucleotide sequence ID" value="NZ_PGVD01000084.1"/>
</dbReference>
<evidence type="ECO:0000313" key="3">
    <source>
        <dbReference type="Proteomes" id="UP000235114"/>
    </source>
</evidence>
<dbReference type="CDD" id="cd04876">
    <property type="entry name" value="ACT_RelA-SpoT"/>
    <property type="match status" value="1"/>
</dbReference>
<gene>
    <name evidence="2" type="ORF">CVD25_21520</name>
</gene>
<evidence type="ECO:0000259" key="1">
    <source>
        <dbReference type="PROSITE" id="PS51671"/>
    </source>
</evidence>
<reference evidence="2 3" key="1">
    <citation type="submission" date="2017-12" db="EMBL/GenBank/DDBJ databases">
        <title>Comparative Functional Genomics of Dry Heat Resistant strains isolated from the Viking Spacecraft.</title>
        <authorList>
            <person name="Seuylemezian A."/>
            <person name="Cooper K."/>
            <person name="Vaishampayan P."/>
        </authorList>
    </citation>
    <scope>NUCLEOTIDE SEQUENCE [LARGE SCALE GENOMIC DNA]</scope>
    <source>
        <strain evidence="2 3">ATCC 29669</strain>
    </source>
</reference>
<keyword evidence="3" id="KW-1185">Reference proteome</keyword>
<dbReference type="PROSITE" id="PS51671">
    <property type="entry name" value="ACT"/>
    <property type="match status" value="1"/>
</dbReference>
<dbReference type="InterPro" id="IPR002912">
    <property type="entry name" value="ACT_dom"/>
</dbReference>
<dbReference type="Proteomes" id="UP000235114">
    <property type="component" value="Unassembled WGS sequence"/>
</dbReference>
<accession>A0ABX4SY37</accession>
<dbReference type="Gene3D" id="3.30.70.260">
    <property type="match status" value="1"/>
</dbReference>
<dbReference type="EMBL" id="PGVD01000084">
    <property type="protein sequence ID" value="PLR89326.1"/>
    <property type="molecule type" value="Genomic_DNA"/>
</dbReference>